<dbReference type="PROSITE" id="PS50297">
    <property type="entry name" value="ANK_REP_REGION"/>
    <property type="match status" value="5"/>
</dbReference>
<dbReference type="Gene3D" id="3.40.50.300">
    <property type="entry name" value="P-loop containing nucleotide triphosphate hydrolases"/>
    <property type="match status" value="1"/>
</dbReference>
<evidence type="ECO:0000313" key="6">
    <source>
        <dbReference type="Proteomes" id="UP000641853"/>
    </source>
</evidence>
<dbReference type="Proteomes" id="UP000641853">
    <property type="component" value="Unassembled WGS sequence"/>
</dbReference>
<feature type="repeat" description="ANK" evidence="2">
    <location>
        <begin position="1152"/>
        <end position="1174"/>
    </location>
</feature>
<dbReference type="InterPro" id="IPR053137">
    <property type="entry name" value="NLR-like"/>
</dbReference>
<keyword evidence="1" id="KW-0677">Repeat</keyword>
<dbReference type="InterPro" id="IPR035994">
    <property type="entry name" value="Nucleoside_phosphorylase_sf"/>
</dbReference>
<dbReference type="PANTHER" id="PTHR46082:SF11">
    <property type="entry name" value="AAA+ ATPASE DOMAIN-CONTAINING PROTEIN-RELATED"/>
    <property type="match status" value="1"/>
</dbReference>
<keyword evidence="2" id="KW-0040">ANK repeat</keyword>
<dbReference type="Gene3D" id="1.25.40.20">
    <property type="entry name" value="Ankyrin repeat-containing domain"/>
    <property type="match status" value="5"/>
</dbReference>
<dbReference type="GO" id="GO:0003824">
    <property type="term" value="F:catalytic activity"/>
    <property type="evidence" value="ECO:0007669"/>
    <property type="project" value="InterPro"/>
</dbReference>
<dbReference type="PROSITE" id="PS50088">
    <property type="entry name" value="ANK_REPEAT"/>
    <property type="match status" value="6"/>
</dbReference>
<dbReference type="EMBL" id="JACBAG010001820">
    <property type="protein sequence ID" value="KAF7181190.1"/>
    <property type="molecule type" value="Genomic_DNA"/>
</dbReference>
<dbReference type="Pfam" id="PF13637">
    <property type="entry name" value="Ank_4"/>
    <property type="match status" value="1"/>
</dbReference>
<name>A0A8H6VBV6_9EURO</name>
<evidence type="ECO:0000259" key="3">
    <source>
        <dbReference type="Pfam" id="PF22939"/>
    </source>
</evidence>
<protein>
    <recommendedName>
        <fullName evidence="7">Nucleoside phosphorylase domain-containing protein</fullName>
    </recommendedName>
</protein>
<dbReference type="SUPFAM" id="SSF48403">
    <property type="entry name" value="Ankyrin repeat"/>
    <property type="match status" value="2"/>
</dbReference>
<dbReference type="PANTHER" id="PTHR46082">
    <property type="entry name" value="ATP/GTP-BINDING PROTEIN-RELATED"/>
    <property type="match status" value="1"/>
</dbReference>
<dbReference type="InterPro" id="IPR002110">
    <property type="entry name" value="Ankyrin_rpt"/>
</dbReference>
<dbReference type="SUPFAM" id="SSF53167">
    <property type="entry name" value="Purine and uridine phosphorylases"/>
    <property type="match status" value="1"/>
</dbReference>
<sequence length="1583" mass="174624">MAPTRALANSEYTVGWIAALPLEKAAAEAMLDDIHGRRPRTKHATDGNLYILGRIAEHNVVIASLPAGSYGPTAATTTAMHMISSFPSIRIGLMVGIGGGIPKLEQGRDIRLGDVVVSQPRGNHGGVVQYDSGKRTAEGEFQRESWLRAPPRVLLNAIGEMQEMNEFGPSAIPQILKDMGVKYPALVTTGPNKPGYVHQGKANDRLFKASYNHPGGITCANCDPNEEVERDERDTTEPAIHYGVIASGHSVVKDAIARDALGEDCLCFEMEAAGLMNDFPCLVIRGICDYADSHKNKQWQRYAAATAAAYAKELLGIIPPEEVEETKKAADIVRAVQEVSNQITTVRRNMEEGFARTTETLSTLRKEGDRVDRDGICNWLSEVNYGPKHSDTFERKQEGTGEWLLNSIKFQKWLIDRKQTLLCHGIPGAGKTIITSMVIDYISKKFAADDGIGIVYIYCDHRNQNEQKLGNILAVILKQLIQSRGKMPASVKDLHQRHIKQKTRPSNDELMTLLHSVAMPLSRVFIIIDALDECQASTDEVKDILRNIFKLQRETGANFFATSRNISDIVDEFKAGISLEIRATDEDVLKYLDAQLETLPSFISRNKSIREEIKSRIIGIIDGMFLLAQLHVESLKDMPTLGHVKQALRALPKELDKTYEIAIDRIANQGEQRGNFARNILLWVTLASRRLSTAELRHAMAVQEGARVLDEDYLVTDADYLGSLCAGLVTIDKKSDIIRLVHQTTEAYFRSVANTWFPGGERHVSRTCITYLSFDTFGDGYCYTDAAFEKKIADHKFYTYAAQNWGLHTRRAGKEAEILSLSFLQDIPKVFSCTQALLAASHYSGDSGYSQRVSRQVTGAHLIAYFGLRHSMMALIASAYNVDARDSSGQTPLCWAAQYGNESVVHLLLSAGVEWNSRDYLGGTPLWWAARNGHAGVVKLLLGVQGIDPDCRSNSGMTPLAWAAENGHVPVVEQLITLSAVDINSRDNEYKQTPLLRAAKNGHASVVKHLLCRNSTNVESEDSAGRTAISWAAENGRDAVVRLLNTANLDSPSTSCRTPLSYAAENGHVAVVKLLLTMGEVDYNTSCSQTAVECPEERAKKRQRLTICRVDPDSKSILGRTPLSYAAEHGHEETVQLLLATALVDPASLNHSGRSPLSYAVERGHQEVALLLLSTNRIPPDTAGEALWWAASNGQEGVVKRLLALDGININYRHPHLSITALHGAAENNHEGVVKLLLSSPAINPDPIDSLGRTPLWLSAKFGHFSIANMLLDDGRVDLNPKDVQYHLTPLTLAAQHKRANVAKLLISTGAAKLDVKNISGRTPLSFAAENGQNDLVTILAAADNVDLNSKDNKGLTPLAWAKRNGQVEVVENLLTIAKTRSVRLDVECPLPVTVGPPTTENEKIPDSLTAPSLEFGDSWVRSSVHRDHDVTVTDQDLVTNTEGEQEGFRYLSSAPIGVHHKSEVYPVRKIAFTITSKDQGWSSYPESHGTYDNSWTWFEAVVRSESRPMRQKRRIVSNVHAGKDYKTHVVTWSADATDEEDRMFVKSIRRGDYIDLTVWAAFSGWENHVASARIDIFTAMNH</sequence>
<dbReference type="InterPro" id="IPR027417">
    <property type="entry name" value="P-loop_NTPase"/>
</dbReference>
<feature type="repeat" description="ANK" evidence="2">
    <location>
        <begin position="1320"/>
        <end position="1353"/>
    </location>
</feature>
<evidence type="ECO:0000313" key="5">
    <source>
        <dbReference type="EMBL" id="KAF7181190.1"/>
    </source>
</evidence>
<keyword evidence="6" id="KW-1185">Reference proteome</keyword>
<dbReference type="InterPro" id="IPR054471">
    <property type="entry name" value="GPIID_WHD"/>
</dbReference>
<feature type="repeat" description="ANK" evidence="2">
    <location>
        <begin position="955"/>
        <end position="988"/>
    </location>
</feature>
<dbReference type="InterPro" id="IPR036770">
    <property type="entry name" value="Ankyrin_rpt-contain_sf"/>
</dbReference>
<feature type="domain" description="GPI inositol-deacylase winged helix" evidence="3">
    <location>
        <begin position="673"/>
        <end position="749"/>
    </location>
</feature>
<comment type="caution">
    <text evidence="5">The sequence shown here is derived from an EMBL/GenBank/DDBJ whole genome shotgun (WGS) entry which is preliminary data.</text>
</comment>
<gene>
    <name evidence="5" type="ORF">CNMCM7691_000319</name>
</gene>
<accession>A0A8H6VBV6</accession>
<feature type="repeat" description="ANK" evidence="2">
    <location>
        <begin position="1118"/>
        <end position="1139"/>
    </location>
</feature>
<dbReference type="InterPro" id="IPR056884">
    <property type="entry name" value="NPHP3-like_N"/>
</dbReference>
<dbReference type="Pfam" id="PF12796">
    <property type="entry name" value="Ank_2"/>
    <property type="match status" value="5"/>
</dbReference>
<evidence type="ECO:0000256" key="1">
    <source>
        <dbReference type="ARBA" id="ARBA00022737"/>
    </source>
</evidence>
<feature type="repeat" description="ANK" evidence="2">
    <location>
        <begin position="1055"/>
        <end position="1079"/>
    </location>
</feature>
<dbReference type="Pfam" id="PF22939">
    <property type="entry name" value="WHD_GPIID"/>
    <property type="match status" value="1"/>
</dbReference>
<dbReference type="Gene3D" id="3.40.50.1580">
    <property type="entry name" value="Nucleoside phosphorylase domain"/>
    <property type="match status" value="1"/>
</dbReference>
<dbReference type="SUPFAM" id="SSF52540">
    <property type="entry name" value="P-loop containing nucleoside triphosphate hydrolases"/>
    <property type="match status" value="1"/>
</dbReference>
<evidence type="ECO:0000256" key="2">
    <source>
        <dbReference type="PROSITE-ProRule" id="PRU00023"/>
    </source>
</evidence>
<dbReference type="Pfam" id="PF24883">
    <property type="entry name" value="NPHP3_N"/>
    <property type="match status" value="1"/>
</dbReference>
<feature type="domain" description="Nephrocystin 3-like N-terminal" evidence="4">
    <location>
        <begin position="399"/>
        <end position="564"/>
    </location>
</feature>
<dbReference type="SMART" id="SM00248">
    <property type="entry name" value="ANK"/>
    <property type="match status" value="14"/>
</dbReference>
<dbReference type="GO" id="GO:0009116">
    <property type="term" value="P:nucleoside metabolic process"/>
    <property type="evidence" value="ECO:0007669"/>
    <property type="project" value="InterPro"/>
</dbReference>
<feature type="repeat" description="ANK" evidence="2">
    <location>
        <begin position="888"/>
        <end position="920"/>
    </location>
</feature>
<organism evidence="5 6">
    <name type="scientific">Aspergillus felis</name>
    <dbReference type="NCBI Taxonomy" id="1287682"/>
    <lineage>
        <taxon>Eukaryota</taxon>
        <taxon>Fungi</taxon>
        <taxon>Dikarya</taxon>
        <taxon>Ascomycota</taxon>
        <taxon>Pezizomycotina</taxon>
        <taxon>Eurotiomycetes</taxon>
        <taxon>Eurotiomycetidae</taxon>
        <taxon>Eurotiales</taxon>
        <taxon>Aspergillaceae</taxon>
        <taxon>Aspergillus</taxon>
        <taxon>Aspergillus subgen. Fumigati</taxon>
    </lineage>
</organism>
<evidence type="ECO:0008006" key="7">
    <source>
        <dbReference type="Google" id="ProtNLM"/>
    </source>
</evidence>
<reference evidence="5" key="1">
    <citation type="submission" date="2020-06" db="EMBL/GenBank/DDBJ databases">
        <title>Draft genome sequences of strains closely related to Aspergillus parafelis and Aspergillus hiratsukae.</title>
        <authorList>
            <person name="Dos Santos R.A.C."/>
            <person name="Rivero-Menendez O."/>
            <person name="Steenwyk J.L."/>
            <person name="Mead M.E."/>
            <person name="Goldman G.H."/>
            <person name="Alastruey-Izquierdo A."/>
            <person name="Rokas A."/>
        </authorList>
    </citation>
    <scope>NUCLEOTIDE SEQUENCE</scope>
    <source>
        <strain evidence="5">CNM-CM7691</strain>
    </source>
</reference>
<evidence type="ECO:0000259" key="4">
    <source>
        <dbReference type="Pfam" id="PF24883"/>
    </source>
</evidence>
<proteinExistence type="predicted"/>